<keyword evidence="4" id="KW-0067">ATP-binding</keyword>
<evidence type="ECO:0000256" key="2">
    <source>
        <dbReference type="ARBA" id="ARBA00022692"/>
    </source>
</evidence>
<keyword evidence="5" id="KW-1278">Translocase</keyword>
<protein>
    <recommendedName>
        <fullName evidence="11">P-type phospholipid transporter</fullName>
    </recommendedName>
</protein>
<evidence type="ECO:0000256" key="6">
    <source>
        <dbReference type="ARBA" id="ARBA00022989"/>
    </source>
</evidence>
<accession>A0A1Y3BS49</accession>
<dbReference type="PANTHER" id="PTHR24092">
    <property type="entry name" value="PROBABLE PHOSPHOLIPID-TRANSPORTING ATPASE"/>
    <property type="match status" value="1"/>
</dbReference>
<dbReference type="GO" id="GO:0005802">
    <property type="term" value="C:trans-Golgi network"/>
    <property type="evidence" value="ECO:0007669"/>
    <property type="project" value="TreeGrafter"/>
</dbReference>
<name>A0A1Y3BS49_EURMA</name>
<dbReference type="SUPFAM" id="SSF56784">
    <property type="entry name" value="HAD-like"/>
    <property type="match status" value="1"/>
</dbReference>
<evidence type="ECO:0000313" key="9">
    <source>
        <dbReference type="EMBL" id="OTF83592.1"/>
    </source>
</evidence>
<dbReference type="InterPro" id="IPR018303">
    <property type="entry name" value="ATPase_P-typ_P_site"/>
</dbReference>
<comment type="caution">
    <text evidence="9">The sequence shown here is derived from an EMBL/GenBank/DDBJ whole genome shotgun (WGS) entry which is preliminary data.</text>
</comment>
<sequence length="178" mass="20649">MCLFCTIACGVWETLTGQYFRIYLPWDHVVPSNPTSGATIISILIFFSYAIVLNTVVPISLYVSVEIIRFFHSLWINWDIKMYYEPMDTPAKARTTTLNEELGQIQYIFSDKTGTLTQNIMTFNKCTIMGEHYGDIMNDRGEPLEINENTPPVDFSSNPLYEKKFRFYDPKLLNEVQQ</sequence>
<keyword evidence="7 8" id="KW-0472">Membrane</keyword>
<dbReference type="GO" id="GO:0045332">
    <property type="term" value="P:phospholipid translocation"/>
    <property type="evidence" value="ECO:0007669"/>
    <property type="project" value="TreeGrafter"/>
</dbReference>
<dbReference type="Proteomes" id="UP000194236">
    <property type="component" value="Unassembled WGS sequence"/>
</dbReference>
<keyword evidence="3" id="KW-0547">Nucleotide-binding</keyword>
<evidence type="ECO:0000256" key="7">
    <source>
        <dbReference type="ARBA" id="ARBA00023136"/>
    </source>
</evidence>
<dbReference type="PROSITE" id="PS00154">
    <property type="entry name" value="ATPASE_E1_E2"/>
    <property type="match status" value="1"/>
</dbReference>
<feature type="transmembrane region" description="Helical" evidence="8">
    <location>
        <begin position="40"/>
        <end position="63"/>
    </location>
</feature>
<feature type="non-terminal residue" evidence="9">
    <location>
        <position position="178"/>
    </location>
</feature>
<dbReference type="Gene3D" id="3.40.50.1000">
    <property type="entry name" value="HAD superfamily/HAD-like"/>
    <property type="match status" value="1"/>
</dbReference>
<dbReference type="InterPro" id="IPR023299">
    <property type="entry name" value="ATPase_P-typ_cyto_dom_N"/>
</dbReference>
<evidence type="ECO:0000256" key="8">
    <source>
        <dbReference type="SAM" id="Phobius"/>
    </source>
</evidence>
<dbReference type="AlphaFoldDB" id="A0A1Y3BS49"/>
<keyword evidence="6 8" id="KW-1133">Transmembrane helix</keyword>
<gene>
    <name evidence="9" type="ORF">BLA29_010348</name>
</gene>
<evidence type="ECO:0000256" key="4">
    <source>
        <dbReference type="ARBA" id="ARBA00022840"/>
    </source>
</evidence>
<keyword evidence="10" id="KW-1185">Reference proteome</keyword>
<proteinExistence type="predicted"/>
<evidence type="ECO:0000313" key="10">
    <source>
        <dbReference type="Proteomes" id="UP000194236"/>
    </source>
</evidence>
<reference evidence="9 10" key="1">
    <citation type="submission" date="2017-03" db="EMBL/GenBank/DDBJ databases">
        <title>Genome Survey of Euroglyphus maynei.</title>
        <authorList>
            <person name="Arlian L.G."/>
            <person name="Morgan M.S."/>
            <person name="Rider S.D."/>
        </authorList>
    </citation>
    <scope>NUCLEOTIDE SEQUENCE [LARGE SCALE GENOMIC DNA]</scope>
    <source>
        <strain evidence="9">Arlian Lab</strain>
        <tissue evidence="9">Whole body</tissue>
    </source>
</reference>
<dbReference type="InterPro" id="IPR036412">
    <property type="entry name" value="HAD-like_sf"/>
</dbReference>
<dbReference type="PANTHER" id="PTHR24092:SF190">
    <property type="entry name" value="PHOSPHOLIPID-TRANSPORTING ATPASE"/>
    <property type="match status" value="1"/>
</dbReference>
<organism evidence="9 10">
    <name type="scientific">Euroglyphus maynei</name>
    <name type="common">Mayne's house dust mite</name>
    <dbReference type="NCBI Taxonomy" id="6958"/>
    <lineage>
        <taxon>Eukaryota</taxon>
        <taxon>Metazoa</taxon>
        <taxon>Ecdysozoa</taxon>
        <taxon>Arthropoda</taxon>
        <taxon>Chelicerata</taxon>
        <taxon>Arachnida</taxon>
        <taxon>Acari</taxon>
        <taxon>Acariformes</taxon>
        <taxon>Sarcoptiformes</taxon>
        <taxon>Astigmata</taxon>
        <taxon>Psoroptidia</taxon>
        <taxon>Analgoidea</taxon>
        <taxon>Pyroglyphidae</taxon>
        <taxon>Pyroglyphinae</taxon>
        <taxon>Euroglyphus</taxon>
    </lineage>
</organism>
<dbReference type="Gene3D" id="3.40.1110.10">
    <property type="entry name" value="Calcium-transporting ATPase, cytoplasmic domain N"/>
    <property type="match status" value="1"/>
</dbReference>
<dbReference type="InterPro" id="IPR023214">
    <property type="entry name" value="HAD_sf"/>
</dbReference>
<dbReference type="OrthoDB" id="377733at2759"/>
<dbReference type="EMBL" id="MUJZ01003024">
    <property type="protein sequence ID" value="OTF83592.1"/>
    <property type="molecule type" value="Genomic_DNA"/>
</dbReference>
<keyword evidence="2 8" id="KW-0812">Transmembrane</keyword>
<evidence type="ECO:0000256" key="5">
    <source>
        <dbReference type="ARBA" id="ARBA00022967"/>
    </source>
</evidence>
<evidence type="ECO:0008006" key="11">
    <source>
        <dbReference type="Google" id="ProtNLM"/>
    </source>
</evidence>
<dbReference type="GO" id="GO:0007030">
    <property type="term" value="P:Golgi organization"/>
    <property type="evidence" value="ECO:0007669"/>
    <property type="project" value="TreeGrafter"/>
</dbReference>
<dbReference type="GO" id="GO:0140326">
    <property type="term" value="F:ATPase-coupled intramembrane lipid transporter activity"/>
    <property type="evidence" value="ECO:0007669"/>
    <property type="project" value="TreeGrafter"/>
</dbReference>
<dbReference type="PRINTS" id="PR00121">
    <property type="entry name" value="NAKATPASE"/>
</dbReference>
<dbReference type="GO" id="GO:0005886">
    <property type="term" value="C:plasma membrane"/>
    <property type="evidence" value="ECO:0007669"/>
    <property type="project" value="TreeGrafter"/>
</dbReference>
<dbReference type="GO" id="GO:0005524">
    <property type="term" value="F:ATP binding"/>
    <property type="evidence" value="ECO:0007669"/>
    <property type="project" value="UniProtKB-KW"/>
</dbReference>
<dbReference type="FunFam" id="3.40.50.1000:FF:000001">
    <property type="entry name" value="Phospholipid-transporting ATPase IC"/>
    <property type="match status" value="1"/>
</dbReference>
<evidence type="ECO:0000256" key="1">
    <source>
        <dbReference type="ARBA" id="ARBA00004141"/>
    </source>
</evidence>
<comment type="subcellular location">
    <subcellularLocation>
        <location evidence="1">Membrane</location>
        <topology evidence="1">Multi-pass membrane protein</topology>
    </subcellularLocation>
</comment>
<evidence type="ECO:0000256" key="3">
    <source>
        <dbReference type="ARBA" id="ARBA00022741"/>
    </source>
</evidence>